<dbReference type="Proteomes" id="UP000317624">
    <property type="component" value="Unassembled WGS sequence"/>
</dbReference>
<keyword evidence="2" id="KW-1185">Reference proteome</keyword>
<organism evidence="1 2">
    <name type="scientific">Hymenobacter setariae</name>
    <dbReference type="NCBI Taxonomy" id="2594794"/>
    <lineage>
        <taxon>Bacteria</taxon>
        <taxon>Pseudomonadati</taxon>
        <taxon>Bacteroidota</taxon>
        <taxon>Cytophagia</taxon>
        <taxon>Cytophagales</taxon>
        <taxon>Hymenobacteraceae</taxon>
        <taxon>Hymenobacter</taxon>
    </lineage>
</organism>
<reference evidence="1 2" key="1">
    <citation type="submission" date="2019-07" db="EMBL/GenBank/DDBJ databases">
        <title>Hymenobacter sp. straun FUR1 Genome sequencing and assembly.</title>
        <authorList>
            <person name="Chhetri G."/>
        </authorList>
    </citation>
    <scope>NUCLEOTIDE SEQUENCE [LARGE SCALE GENOMIC DNA]</scope>
    <source>
        <strain evidence="1 2">Fur1</strain>
    </source>
</reference>
<sequence length="61" mass="7174">MHELLAARTYAHLSPQATYRFSPLLIDQKSIERLHGTNERLRPTAYAEVIWFYAALIRNMQ</sequence>
<protein>
    <submittedName>
        <fullName evidence="1">Uncharacterized protein</fullName>
    </submittedName>
</protein>
<name>A0A558BRP1_9BACT</name>
<evidence type="ECO:0000313" key="2">
    <source>
        <dbReference type="Proteomes" id="UP000317624"/>
    </source>
</evidence>
<evidence type="ECO:0000313" key="1">
    <source>
        <dbReference type="EMBL" id="TVT39163.1"/>
    </source>
</evidence>
<accession>A0A558BRP1</accession>
<comment type="caution">
    <text evidence="1">The sequence shown here is derived from an EMBL/GenBank/DDBJ whole genome shotgun (WGS) entry which is preliminary data.</text>
</comment>
<dbReference type="OrthoDB" id="3665926at2"/>
<dbReference type="Gene3D" id="1.10.150.900">
    <property type="match status" value="1"/>
</dbReference>
<dbReference type="RefSeq" id="WP_144849752.1">
    <property type="nucleotide sequence ID" value="NZ_VMRJ01000004.1"/>
</dbReference>
<proteinExistence type="predicted"/>
<dbReference type="AlphaFoldDB" id="A0A558BRP1"/>
<dbReference type="EMBL" id="VMRJ01000004">
    <property type="protein sequence ID" value="TVT39163.1"/>
    <property type="molecule type" value="Genomic_DNA"/>
</dbReference>
<gene>
    <name evidence="1" type="ORF">FNT36_16000</name>
</gene>